<proteinExistence type="predicted"/>
<evidence type="ECO:0000313" key="1">
    <source>
        <dbReference type="EMBL" id="QCN97386.1"/>
    </source>
</evidence>
<dbReference type="AlphaFoldDB" id="A0A4D8PG36"/>
<dbReference type="EMBL" id="CP032322">
    <property type="protein sequence ID" value="QCN97386.1"/>
    <property type="molecule type" value="Genomic_DNA"/>
</dbReference>
<keyword evidence="1" id="KW-0614">Plasmid</keyword>
<organism evidence="1 2">
    <name type="scientific">Azospirillum argentinense</name>
    <dbReference type="NCBI Taxonomy" id="2970906"/>
    <lineage>
        <taxon>Bacteria</taxon>
        <taxon>Pseudomonadati</taxon>
        <taxon>Pseudomonadota</taxon>
        <taxon>Alphaproteobacteria</taxon>
        <taxon>Rhodospirillales</taxon>
        <taxon>Azospirillaceae</taxon>
        <taxon>Azospirillum</taxon>
    </lineage>
</organism>
<geneLocation type="plasmid" evidence="1 2">
    <name>p1</name>
</geneLocation>
<protein>
    <submittedName>
        <fullName evidence="1">Uncharacterized protein</fullName>
    </submittedName>
</protein>
<sequence>MERHIREGRGSYVALEDTMKPAVTALLFAFAIGAASAAAGERTPTHLFAPGDHVDAAGVVRDRGNRPIGHIEADVEGRHVLRDNAGRHIGSVEHGFAEGELVVRDSEGRRQGTLERRQ</sequence>
<gene>
    <name evidence="1" type="ORF">D3093_19240</name>
</gene>
<accession>A0A4D8PG36</accession>
<reference evidence="1 2" key="1">
    <citation type="submission" date="2018-09" db="EMBL/GenBank/DDBJ databases">
        <title>Whole genome based analysis of evolution and adaptive divergence in Indian and Brazilian strains of Azospirillum brasilense.</title>
        <authorList>
            <person name="Singh C."/>
            <person name="Tripathi A.K."/>
        </authorList>
    </citation>
    <scope>NUCLEOTIDE SEQUENCE [LARGE SCALE GENOMIC DNA]</scope>
    <source>
        <strain evidence="1 2">MTCC4035</strain>
        <plasmid evidence="1 2">p1</plasmid>
    </source>
</reference>
<name>A0A4D8PG36_9PROT</name>
<dbReference type="Proteomes" id="UP000298595">
    <property type="component" value="Plasmid p1"/>
</dbReference>
<evidence type="ECO:0000313" key="2">
    <source>
        <dbReference type="Proteomes" id="UP000298595"/>
    </source>
</evidence>
<dbReference type="KEGG" id="aare:D3093_19240"/>